<dbReference type="PROSITE" id="PS50404">
    <property type="entry name" value="GST_NTER"/>
    <property type="match status" value="1"/>
</dbReference>
<evidence type="ECO:0000313" key="4">
    <source>
        <dbReference type="Proteomes" id="UP001197214"/>
    </source>
</evidence>
<dbReference type="InterPro" id="IPR004046">
    <property type="entry name" value="GST_C"/>
</dbReference>
<dbReference type="PANTHER" id="PTHR44051:SF8">
    <property type="entry name" value="GLUTATHIONE S-TRANSFERASE GSTA"/>
    <property type="match status" value="1"/>
</dbReference>
<proteinExistence type="predicted"/>
<feature type="domain" description="GST N-terminal" evidence="1">
    <location>
        <begin position="1"/>
        <end position="79"/>
    </location>
</feature>
<evidence type="ECO:0000313" key="3">
    <source>
        <dbReference type="EMBL" id="MBW4332335.1"/>
    </source>
</evidence>
<name>A0ABS6XQ18_9SPHN</name>
<dbReference type="InterPro" id="IPR040079">
    <property type="entry name" value="Glutathione_S-Trfase"/>
</dbReference>
<comment type="caution">
    <text evidence="3">The sequence shown here is derived from an EMBL/GenBank/DDBJ whole genome shotgun (WGS) entry which is preliminary data.</text>
</comment>
<dbReference type="EMBL" id="JAHWZX010000024">
    <property type="protein sequence ID" value="MBW4332335.1"/>
    <property type="molecule type" value="Genomic_DNA"/>
</dbReference>
<accession>A0ABS6XQ18</accession>
<dbReference type="SFLD" id="SFLDS00019">
    <property type="entry name" value="Glutathione_Transferase_(cytos"/>
    <property type="match status" value="1"/>
</dbReference>
<evidence type="ECO:0000259" key="2">
    <source>
        <dbReference type="PROSITE" id="PS50405"/>
    </source>
</evidence>
<dbReference type="PROSITE" id="PS50405">
    <property type="entry name" value="GST_CTER"/>
    <property type="match status" value="1"/>
</dbReference>
<reference evidence="3 4" key="1">
    <citation type="submission" date="2021-07" db="EMBL/GenBank/DDBJ databases">
        <title>Stakelama flava sp. nov., a novel endophytic bacterium isolated from branch of Kandelia candel.</title>
        <authorList>
            <person name="Tuo L."/>
        </authorList>
    </citation>
    <scope>NUCLEOTIDE SEQUENCE [LARGE SCALE GENOMIC DNA]</scope>
    <source>
        <strain evidence="3 4">CBK3Z-3</strain>
    </source>
</reference>
<dbReference type="CDD" id="cd03057">
    <property type="entry name" value="GST_N_Beta"/>
    <property type="match status" value="1"/>
</dbReference>
<dbReference type="RefSeq" id="WP_219239437.1">
    <property type="nucleotide sequence ID" value="NZ_JAHWZX010000024.1"/>
</dbReference>
<protein>
    <submittedName>
        <fullName evidence="3">Glutathione S-transferase family protein</fullName>
    </submittedName>
</protein>
<dbReference type="PANTHER" id="PTHR44051">
    <property type="entry name" value="GLUTATHIONE S-TRANSFERASE-RELATED"/>
    <property type="match status" value="1"/>
</dbReference>
<evidence type="ECO:0000259" key="1">
    <source>
        <dbReference type="PROSITE" id="PS50404"/>
    </source>
</evidence>
<dbReference type="Pfam" id="PF00043">
    <property type="entry name" value="GST_C"/>
    <property type="match status" value="1"/>
</dbReference>
<dbReference type="Proteomes" id="UP001197214">
    <property type="component" value="Unassembled WGS sequence"/>
</dbReference>
<dbReference type="InterPro" id="IPR004045">
    <property type="entry name" value="Glutathione_S-Trfase_N"/>
</dbReference>
<feature type="domain" description="GST C-terminal" evidence="2">
    <location>
        <begin position="85"/>
        <end position="207"/>
    </location>
</feature>
<sequence>MKYFYSTESSSVPDLIAIEEAGLACELIETSKSRNLNIDLLESFNPMSQVGTLVLDDGSVLTQNIAILTYLADLAPGSGLLPAPGERSRYDVLSWLAYSVSDLQKGLGMGFRRKELTSSEAAQAEVLDFFTKMLERFLMRVERSTETLRYVMGEDFTIADCHLYFTLKFIKVLIGGFDKFPNTAAYFERLLGRPSVQRASAIKGDRP</sequence>
<dbReference type="InterPro" id="IPR010987">
    <property type="entry name" value="Glutathione-S-Trfase_C-like"/>
</dbReference>
<keyword evidence="4" id="KW-1185">Reference proteome</keyword>
<organism evidence="3 4">
    <name type="scientific">Stakelama flava</name>
    <dbReference type="NCBI Taxonomy" id="2860338"/>
    <lineage>
        <taxon>Bacteria</taxon>
        <taxon>Pseudomonadati</taxon>
        <taxon>Pseudomonadota</taxon>
        <taxon>Alphaproteobacteria</taxon>
        <taxon>Sphingomonadales</taxon>
        <taxon>Sphingomonadaceae</taxon>
        <taxon>Stakelama</taxon>
    </lineage>
</organism>
<gene>
    <name evidence="3" type="ORF">KY084_15895</name>
</gene>